<dbReference type="GO" id="GO:0046872">
    <property type="term" value="F:metal ion binding"/>
    <property type="evidence" value="ECO:0007669"/>
    <property type="project" value="UniProtKB-KW"/>
</dbReference>
<proteinExistence type="inferred from homology"/>
<keyword evidence="2 3" id="KW-0479">Metal-binding</keyword>
<gene>
    <name evidence="4" type="ORF">B4119_2014</name>
</gene>
<dbReference type="InterPro" id="IPR007837">
    <property type="entry name" value="DinB"/>
</dbReference>
<comment type="similarity">
    <text evidence="1">Belongs to the DinB family.</text>
</comment>
<evidence type="ECO:0000313" key="5">
    <source>
        <dbReference type="Proteomes" id="UP000075455"/>
    </source>
</evidence>
<feature type="binding site" evidence="3">
    <location>
        <position position="7"/>
    </location>
    <ligand>
        <name>a divalent metal cation</name>
        <dbReference type="ChEBI" id="CHEBI:60240"/>
    </ligand>
</feature>
<organism evidence="4 5">
    <name type="scientific">Saccharococcus caldoxylosilyticus</name>
    <dbReference type="NCBI Taxonomy" id="81408"/>
    <lineage>
        <taxon>Bacteria</taxon>
        <taxon>Bacillati</taxon>
        <taxon>Bacillota</taxon>
        <taxon>Bacilli</taxon>
        <taxon>Bacillales</taxon>
        <taxon>Anoxybacillaceae</taxon>
        <taxon>Saccharococcus</taxon>
    </lineage>
</organism>
<dbReference type="AlphaFoldDB" id="A0A150LC81"/>
<dbReference type="InterPro" id="IPR034660">
    <property type="entry name" value="DinB/YfiT-like"/>
</dbReference>
<evidence type="ECO:0008006" key="6">
    <source>
        <dbReference type="Google" id="ProtNLM"/>
    </source>
</evidence>
<feature type="binding site" evidence="3">
    <location>
        <position position="86"/>
    </location>
    <ligand>
        <name>a divalent metal cation</name>
        <dbReference type="ChEBI" id="CHEBI:60240"/>
    </ligand>
</feature>
<reference evidence="4 5" key="1">
    <citation type="submission" date="2016-01" db="EMBL/GenBank/DDBJ databases">
        <title>Draft Genome Sequences of Seven Thermophilic Sporeformers Isolated from Foods.</title>
        <authorList>
            <person name="Berendsen E.M."/>
            <person name="Wells-Bennik M.H."/>
            <person name="Krawcyk A.O."/>
            <person name="De Jong A."/>
            <person name="Holsappel S."/>
            <person name="Eijlander R.T."/>
            <person name="Kuipers O.P."/>
        </authorList>
    </citation>
    <scope>NUCLEOTIDE SEQUENCE [LARGE SCALE GENOMIC DNA]</scope>
    <source>
        <strain evidence="4 5">B4119</strain>
    </source>
</reference>
<sequence length="126" mass="14269">MRRIAWHIVTGIPEFLSHFGLTIEMMKDSATVPFSAKEIAESFRKISDDAAEAVKQQWTDEFSKQVQNAFGRDWSDAAILSLLIKHIIHCRGQRTVLMRQAGLEVHGIYDSAKEEWSRMGQGPPAI</sequence>
<dbReference type="Pfam" id="PF05163">
    <property type="entry name" value="DinB"/>
    <property type="match status" value="1"/>
</dbReference>
<name>A0A150LC81_9BACL</name>
<dbReference type="SUPFAM" id="SSF109854">
    <property type="entry name" value="DinB/YfiT-like putative metalloenzymes"/>
    <property type="match status" value="1"/>
</dbReference>
<evidence type="ECO:0000313" key="4">
    <source>
        <dbReference type="EMBL" id="KYD09576.1"/>
    </source>
</evidence>
<dbReference type="Gene3D" id="1.20.120.450">
    <property type="entry name" value="dinb family like domain"/>
    <property type="match status" value="1"/>
</dbReference>
<dbReference type="EMBL" id="LQYS01000096">
    <property type="protein sequence ID" value="KYD09576.1"/>
    <property type="molecule type" value="Genomic_DNA"/>
</dbReference>
<dbReference type="Proteomes" id="UP000075455">
    <property type="component" value="Unassembled WGS sequence"/>
</dbReference>
<evidence type="ECO:0000256" key="3">
    <source>
        <dbReference type="PIRSR" id="PIRSR607837-1"/>
    </source>
</evidence>
<dbReference type="STRING" id="81408.B4119_2014"/>
<comment type="caution">
    <text evidence="4">The sequence shown here is derived from an EMBL/GenBank/DDBJ whole genome shotgun (WGS) entry which is preliminary data.</text>
</comment>
<protein>
    <recommendedName>
        <fullName evidence="6">DinB-like domain-containing protein</fullName>
    </recommendedName>
</protein>
<evidence type="ECO:0000256" key="1">
    <source>
        <dbReference type="ARBA" id="ARBA00008635"/>
    </source>
</evidence>
<accession>A0A150LC81</accession>
<evidence type="ECO:0000256" key="2">
    <source>
        <dbReference type="ARBA" id="ARBA00022723"/>
    </source>
</evidence>
<dbReference type="PATRIC" id="fig|81408.3.peg.699"/>